<evidence type="ECO:0000313" key="1">
    <source>
        <dbReference type="EMBL" id="OMO78472.1"/>
    </source>
</evidence>
<sequence>MALLLPQFTRVTQSPSSRFNEESQHI</sequence>
<evidence type="ECO:0000313" key="2">
    <source>
        <dbReference type="Proteomes" id="UP000188268"/>
    </source>
</evidence>
<dbReference type="EMBL" id="AWWV01010559">
    <property type="protein sequence ID" value="OMO78472.1"/>
    <property type="molecule type" value="Genomic_DNA"/>
</dbReference>
<reference evidence="1 2" key="1">
    <citation type="submission" date="2013-09" db="EMBL/GenBank/DDBJ databases">
        <title>Corchorus capsularis genome sequencing.</title>
        <authorList>
            <person name="Alam M."/>
            <person name="Haque M.S."/>
            <person name="Islam M.S."/>
            <person name="Emdad E.M."/>
            <person name="Islam M.M."/>
            <person name="Ahmed B."/>
            <person name="Halim A."/>
            <person name="Hossen Q.M.M."/>
            <person name="Hossain M.Z."/>
            <person name="Ahmed R."/>
            <person name="Khan M.M."/>
            <person name="Islam R."/>
            <person name="Rashid M.M."/>
            <person name="Khan S.A."/>
            <person name="Rahman M.S."/>
            <person name="Alam M."/>
        </authorList>
    </citation>
    <scope>NUCLEOTIDE SEQUENCE [LARGE SCALE GENOMIC DNA]</scope>
    <source>
        <strain evidence="2">cv. CVL-1</strain>
        <tissue evidence="1">Whole seedling</tissue>
    </source>
</reference>
<comment type="caution">
    <text evidence="1">The sequence shown here is derived from an EMBL/GenBank/DDBJ whole genome shotgun (WGS) entry which is preliminary data.</text>
</comment>
<gene>
    <name evidence="1" type="ORF">CCACVL1_14362</name>
</gene>
<protein>
    <submittedName>
        <fullName evidence="1">Uncharacterized protein</fullName>
    </submittedName>
</protein>
<proteinExistence type="predicted"/>
<dbReference type="Proteomes" id="UP000188268">
    <property type="component" value="Unassembled WGS sequence"/>
</dbReference>
<name>A0A1R3I7A1_COCAP</name>
<keyword evidence="2" id="KW-1185">Reference proteome</keyword>
<dbReference type="AlphaFoldDB" id="A0A1R3I7A1"/>
<dbReference type="Gramene" id="OMO78472">
    <property type="protein sequence ID" value="OMO78472"/>
    <property type="gene ID" value="CCACVL1_14362"/>
</dbReference>
<accession>A0A1R3I7A1</accession>
<organism evidence="1 2">
    <name type="scientific">Corchorus capsularis</name>
    <name type="common">Jute</name>
    <dbReference type="NCBI Taxonomy" id="210143"/>
    <lineage>
        <taxon>Eukaryota</taxon>
        <taxon>Viridiplantae</taxon>
        <taxon>Streptophyta</taxon>
        <taxon>Embryophyta</taxon>
        <taxon>Tracheophyta</taxon>
        <taxon>Spermatophyta</taxon>
        <taxon>Magnoliopsida</taxon>
        <taxon>eudicotyledons</taxon>
        <taxon>Gunneridae</taxon>
        <taxon>Pentapetalae</taxon>
        <taxon>rosids</taxon>
        <taxon>malvids</taxon>
        <taxon>Malvales</taxon>
        <taxon>Malvaceae</taxon>
        <taxon>Grewioideae</taxon>
        <taxon>Apeibeae</taxon>
        <taxon>Corchorus</taxon>
    </lineage>
</organism>